<feature type="binding site" evidence="5">
    <location>
        <begin position="215"/>
        <end position="216"/>
    </location>
    <ligand>
        <name>substrate</name>
    </ligand>
</feature>
<dbReference type="PANTHER" id="PTHR34354">
    <property type="entry name" value="NADPH-DEPENDENT 7-CYANO-7-DEAZAGUANINE REDUCTASE"/>
    <property type="match status" value="1"/>
</dbReference>
<dbReference type="GO" id="GO:0005737">
    <property type="term" value="C:cytoplasm"/>
    <property type="evidence" value="ECO:0007669"/>
    <property type="project" value="UniProtKB-SubCell"/>
</dbReference>
<evidence type="ECO:0000256" key="3">
    <source>
        <dbReference type="ARBA" id="ARBA00022857"/>
    </source>
</evidence>
<dbReference type="PANTHER" id="PTHR34354:SF1">
    <property type="entry name" value="NADPH-DEPENDENT 7-CYANO-7-DEAZAGUANINE REDUCTASE"/>
    <property type="match status" value="1"/>
</dbReference>
<feature type="binding site" evidence="5">
    <location>
        <begin position="81"/>
        <end position="82"/>
    </location>
    <ligand>
        <name>NADPH</name>
        <dbReference type="ChEBI" id="CHEBI:57783"/>
    </ligand>
</feature>
<dbReference type="Gene3D" id="3.30.1130.10">
    <property type="match status" value="2"/>
</dbReference>
<comment type="function">
    <text evidence="5">Catalyzes the NADPH-dependent reduction of 7-cyano-7-deazaguanine (preQ0) to 7-aminomethyl-7-deazaguanine (preQ1).</text>
</comment>
<dbReference type="GO" id="GO:0008616">
    <property type="term" value="P:tRNA queuosine(34) biosynthetic process"/>
    <property type="evidence" value="ECO:0007669"/>
    <property type="project" value="UniProtKB-UniRule"/>
</dbReference>
<comment type="catalytic activity">
    <reaction evidence="5">
        <text>7-aminomethyl-7-carbaguanine + 2 NADP(+) = 7-cyano-7-carbaguanine + 2 NADPH + 3 H(+)</text>
        <dbReference type="Rhea" id="RHEA:13409"/>
        <dbReference type="ChEBI" id="CHEBI:15378"/>
        <dbReference type="ChEBI" id="CHEBI:45075"/>
        <dbReference type="ChEBI" id="CHEBI:57783"/>
        <dbReference type="ChEBI" id="CHEBI:58349"/>
        <dbReference type="ChEBI" id="CHEBI:58703"/>
        <dbReference type="EC" id="1.7.1.13"/>
    </reaction>
</comment>
<dbReference type="GO" id="GO:0033739">
    <property type="term" value="F:preQ1 synthase activity"/>
    <property type="evidence" value="ECO:0007669"/>
    <property type="project" value="UniProtKB-UniRule"/>
</dbReference>
<evidence type="ECO:0000256" key="4">
    <source>
        <dbReference type="ARBA" id="ARBA00023002"/>
    </source>
</evidence>
<dbReference type="HAMAP" id="MF_00817">
    <property type="entry name" value="QueF_type2"/>
    <property type="match status" value="1"/>
</dbReference>
<sequence>MSSIELGKQAEYPEQYSPDCLEPIARSLSRSGLGLNASALPFTGIDVWTGYELSWLDLSGKPQVAIGYFEFDAKTDAIVESKSFKYYLNSFNQTRFESWAAVQALMQQDLANASGGDVNVRLEPLSAISPLETPAGQCIDDCPLEAAVYTPDAALLKVEQGEVSEQLFSHLLKSNCPVTGQPDWATVWVSYRGNKITPESLLAYVVSYRQHQDFHENCVEKIFTDIMAQCAPAELSVYARYTRRGGLDINPFRTNCGAALPSWRIVRQ</sequence>
<dbReference type="Proteomes" id="UP001169760">
    <property type="component" value="Unassembled WGS sequence"/>
</dbReference>
<evidence type="ECO:0000256" key="1">
    <source>
        <dbReference type="ARBA" id="ARBA00022490"/>
    </source>
</evidence>
<comment type="subunit">
    <text evidence="5">Homodimer.</text>
</comment>
<feature type="domain" description="NADPH-dependent 7-cyano-7-deazaguanine reductase N-terminal" evidence="6">
    <location>
        <begin position="12"/>
        <end position="122"/>
    </location>
</feature>
<dbReference type="Pfam" id="PF14819">
    <property type="entry name" value="QueF_N"/>
    <property type="match status" value="1"/>
</dbReference>
<evidence type="ECO:0000313" key="7">
    <source>
        <dbReference type="EMBL" id="MDO6422878.1"/>
    </source>
</evidence>
<dbReference type="EMBL" id="JAUOPB010000007">
    <property type="protein sequence ID" value="MDO6422878.1"/>
    <property type="molecule type" value="Genomic_DNA"/>
</dbReference>
<dbReference type="InterPro" id="IPR029500">
    <property type="entry name" value="QueF"/>
</dbReference>
<dbReference type="InterPro" id="IPR016428">
    <property type="entry name" value="QueF_type2"/>
</dbReference>
<keyword evidence="1 5" id="KW-0963">Cytoplasm</keyword>
<keyword evidence="3 5" id="KW-0521">NADP</keyword>
<dbReference type="InterPro" id="IPR050084">
    <property type="entry name" value="NADPH_dep_7-cyano-7-deazaG_red"/>
</dbReference>
<accession>A0AAW7X8Q4</accession>
<dbReference type="InterPro" id="IPR029139">
    <property type="entry name" value="QueF_N"/>
</dbReference>
<proteinExistence type="inferred from homology"/>
<keyword evidence="2 5" id="KW-0671">Queuosine biosynthesis</keyword>
<comment type="caution">
    <text evidence="7">The sequence shown here is derived from an EMBL/GenBank/DDBJ whole genome shotgun (WGS) entry which is preliminary data.</text>
</comment>
<feature type="active site" description="Proton donor" evidence="5">
    <location>
        <position position="183"/>
    </location>
</feature>
<dbReference type="PIRSF" id="PIRSF004750">
    <property type="entry name" value="Nitrile_oxidored_YqcD_prd"/>
    <property type="match status" value="1"/>
</dbReference>
<evidence type="ECO:0000256" key="5">
    <source>
        <dbReference type="HAMAP-Rule" id="MF_00817"/>
    </source>
</evidence>
<gene>
    <name evidence="5 7" type="primary">queF</name>
    <name evidence="7" type="ORF">Q4521_10370</name>
</gene>
<evidence type="ECO:0000259" key="6">
    <source>
        <dbReference type="Pfam" id="PF14819"/>
    </source>
</evidence>
<keyword evidence="4 5" id="KW-0560">Oxidoreductase</keyword>
<dbReference type="Pfam" id="PF14489">
    <property type="entry name" value="QueF"/>
    <property type="match status" value="1"/>
</dbReference>
<protein>
    <recommendedName>
        <fullName evidence="5">NADPH-dependent 7-cyano-7-deazaguanine reductase</fullName>
        <ecNumber evidence="5">1.7.1.13</ecNumber>
    </recommendedName>
    <alternativeName>
        <fullName evidence="5">7-cyano-7-carbaguanine reductase</fullName>
    </alternativeName>
    <alternativeName>
        <fullName evidence="5">NADPH-dependent nitrile oxidoreductase</fullName>
    </alternativeName>
    <alternativeName>
        <fullName evidence="5">PreQ(0) reductase</fullName>
    </alternativeName>
</protein>
<feature type="binding site" evidence="5">
    <location>
        <begin position="79"/>
        <end position="81"/>
    </location>
    <ligand>
        <name>substrate</name>
    </ligand>
</feature>
<dbReference type="SUPFAM" id="SSF55620">
    <property type="entry name" value="Tetrahydrobiopterin biosynthesis enzymes-like"/>
    <property type="match status" value="1"/>
</dbReference>
<comment type="similarity">
    <text evidence="5">Belongs to the GTP cyclohydrolase I family. QueF type 2 subfamily.</text>
</comment>
<organism evidence="7 8">
    <name type="scientific">Saccharophagus degradans</name>
    <dbReference type="NCBI Taxonomy" id="86304"/>
    <lineage>
        <taxon>Bacteria</taxon>
        <taxon>Pseudomonadati</taxon>
        <taxon>Pseudomonadota</taxon>
        <taxon>Gammaproteobacteria</taxon>
        <taxon>Cellvibrionales</taxon>
        <taxon>Cellvibrionaceae</taxon>
        <taxon>Saccharophagus</taxon>
    </lineage>
</organism>
<evidence type="ECO:0000313" key="8">
    <source>
        <dbReference type="Proteomes" id="UP001169760"/>
    </source>
</evidence>
<comment type="pathway">
    <text evidence="5">tRNA modification; tRNA-queuosine biosynthesis.</text>
</comment>
<name>A0AAW7X8Q4_9GAMM</name>
<reference evidence="7" key="1">
    <citation type="submission" date="2023-07" db="EMBL/GenBank/DDBJ databases">
        <title>Genome content predicts the carbon catabolic preferences of heterotrophic bacteria.</title>
        <authorList>
            <person name="Gralka M."/>
        </authorList>
    </citation>
    <scope>NUCLEOTIDE SEQUENCE</scope>
    <source>
        <strain evidence="7">I3M17_2</strain>
    </source>
</reference>
<feature type="binding site" evidence="5">
    <location>
        <begin position="244"/>
        <end position="245"/>
    </location>
    <ligand>
        <name>NADPH</name>
        <dbReference type="ChEBI" id="CHEBI:57783"/>
    </ligand>
</feature>
<dbReference type="RefSeq" id="WP_303492752.1">
    <property type="nucleotide sequence ID" value="NZ_JAUOPB010000007.1"/>
</dbReference>
<dbReference type="NCBIfam" id="TIGR03138">
    <property type="entry name" value="QueF"/>
    <property type="match status" value="1"/>
</dbReference>
<evidence type="ECO:0000256" key="2">
    <source>
        <dbReference type="ARBA" id="ARBA00022785"/>
    </source>
</evidence>
<feature type="active site" description="Thioimide intermediate" evidence="5">
    <location>
        <position position="176"/>
    </location>
</feature>
<dbReference type="EC" id="1.7.1.13" evidence="5"/>
<dbReference type="AlphaFoldDB" id="A0AAW7X8Q4"/>
<dbReference type="InterPro" id="IPR043133">
    <property type="entry name" value="GTP-CH-I_C/QueF"/>
</dbReference>
<comment type="subcellular location">
    <subcellularLocation>
        <location evidence="5">Cytoplasm</location>
    </subcellularLocation>
</comment>